<dbReference type="Proteomes" id="UP001283361">
    <property type="component" value="Unassembled WGS sequence"/>
</dbReference>
<keyword evidence="2" id="KW-1185">Reference proteome</keyword>
<comment type="caution">
    <text evidence="1">The sequence shown here is derived from an EMBL/GenBank/DDBJ whole genome shotgun (WGS) entry which is preliminary data.</text>
</comment>
<sequence length="97" mass="10600">MPVLNVMLYSGTVGRSLILIEVKMSPVQILLFGLVFGSVITFADAQEEIICFIFEILAIVLACPGDSLACDILVIIYDLLGCTGDRTQLNSKILRLH</sequence>
<dbReference type="AlphaFoldDB" id="A0AAE1B036"/>
<evidence type="ECO:0000313" key="1">
    <source>
        <dbReference type="EMBL" id="KAK3796780.1"/>
    </source>
</evidence>
<dbReference type="EMBL" id="JAWDGP010000847">
    <property type="protein sequence ID" value="KAK3796780.1"/>
    <property type="molecule type" value="Genomic_DNA"/>
</dbReference>
<proteinExistence type="predicted"/>
<gene>
    <name evidence="1" type="ORF">RRG08_045786</name>
</gene>
<evidence type="ECO:0000313" key="2">
    <source>
        <dbReference type="Proteomes" id="UP001283361"/>
    </source>
</evidence>
<name>A0AAE1B036_9GAST</name>
<reference evidence="1" key="1">
    <citation type="journal article" date="2023" name="G3 (Bethesda)">
        <title>A reference genome for the long-term kleptoplast-retaining sea slug Elysia crispata morphotype clarki.</title>
        <authorList>
            <person name="Eastman K.E."/>
            <person name="Pendleton A.L."/>
            <person name="Shaikh M.A."/>
            <person name="Suttiyut T."/>
            <person name="Ogas R."/>
            <person name="Tomko P."/>
            <person name="Gavelis G."/>
            <person name="Widhalm J.R."/>
            <person name="Wisecaver J.H."/>
        </authorList>
    </citation>
    <scope>NUCLEOTIDE SEQUENCE</scope>
    <source>
        <strain evidence="1">ECLA1</strain>
    </source>
</reference>
<protein>
    <submittedName>
        <fullName evidence="1">Uncharacterized protein</fullName>
    </submittedName>
</protein>
<accession>A0AAE1B036</accession>
<organism evidence="1 2">
    <name type="scientific">Elysia crispata</name>
    <name type="common">lettuce slug</name>
    <dbReference type="NCBI Taxonomy" id="231223"/>
    <lineage>
        <taxon>Eukaryota</taxon>
        <taxon>Metazoa</taxon>
        <taxon>Spiralia</taxon>
        <taxon>Lophotrochozoa</taxon>
        <taxon>Mollusca</taxon>
        <taxon>Gastropoda</taxon>
        <taxon>Heterobranchia</taxon>
        <taxon>Euthyneura</taxon>
        <taxon>Panpulmonata</taxon>
        <taxon>Sacoglossa</taxon>
        <taxon>Placobranchoidea</taxon>
        <taxon>Plakobranchidae</taxon>
        <taxon>Elysia</taxon>
    </lineage>
</organism>